<dbReference type="InterPro" id="IPR003439">
    <property type="entry name" value="ABC_transporter-like_ATP-bd"/>
</dbReference>
<dbReference type="GO" id="GO:0015423">
    <property type="term" value="F:ABC-type maltose transporter activity"/>
    <property type="evidence" value="ECO:0007669"/>
    <property type="project" value="TreeGrafter"/>
</dbReference>
<evidence type="ECO:0000256" key="7">
    <source>
        <dbReference type="ARBA" id="ARBA00023136"/>
    </source>
</evidence>
<dbReference type="RefSeq" id="WP_147080428.1">
    <property type="nucleotide sequence ID" value="NZ_VOQR01000001.1"/>
</dbReference>
<protein>
    <submittedName>
        <fullName evidence="9">ABC transporter ATP-binding protein</fullName>
    </submittedName>
</protein>
<dbReference type="GO" id="GO:0055052">
    <property type="term" value="C:ATP-binding cassette (ABC) transporter complex, substrate-binding subunit-containing"/>
    <property type="evidence" value="ECO:0007669"/>
    <property type="project" value="TreeGrafter"/>
</dbReference>
<dbReference type="AlphaFoldDB" id="A0A5C6UCF0"/>
<evidence type="ECO:0000259" key="8">
    <source>
        <dbReference type="PROSITE" id="PS50893"/>
    </source>
</evidence>
<dbReference type="Gene3D" id="2.40.50.140">
    <property type="entry name" value="Nucleic acid-binding proteins"/>
    <property type="match status" value="1"/>
</dbReference>
<dbReference type="Gene3D" id="3.40.50.300">
    <property type="entry name" value="P-loop containing nucleotide triphosphate hydrolases"/>
    <property type="match status" value="1"/>
</dbReference>
<dbReference type="GO" id="GO:1990060">
    <property type="term" value="C:maltose transport complex"/>
    <property type="evidence" value="ECO:0007669"/>
    <property type="project" value="TreeGrafter"/>
</dbReference>
<keyword evidence="2" id="KW-0813">Transport</keyword>
<dbReference type="GO" id="GO:0016887">
    <property type="term" value="F:ATP hydrolysis activity"/>
    <property type="evidence" value="ECO:0007669"/>
    <property type="project" value="InterPro"/>
</dbReference>
<dbReference type="PROSITE" id="PS00211">
    <property type="entry name" value="ABC_TRANSPORTER_1"/>
    <property type="match status" value="1"/>
</dbReference>
<evidence type="ECO:0000256" key="3">
    <source>
        <dbReference type="ARBA" id="ARBA00022475"/>
    </source>
</evidence>
<evidence type="ECO:0000313" key="10">
    <source>
        <dbReference type="Proteomes" id="UP000321250"/>
    </source>
</evidence>
<dbReference type="InterPro" id="IPR003593">
    <property type="entry name" value="AAA+_ATPase"/>
</dbReference>
<dbReference type="InterPro" id="IPR047641">
    <property type="entry name" value="ABC_transpr_MalK/UgpC-like"/>
</dbReference>
<organism evidence="9 10">
    <name type="scientific">Sphingomonas ginsenosidivorax</name>
    <dbReference type="NCBI Taxonomy" id="862135"/>
    <lineage>
        <taxon>Bacteria</taxon>
        <taxon>Pseudomonadati</taxon>
        <taxon>Pseudomonadota</taxon>
        <taxon>Alphaproteobacteria</taxon>
        <taxon>Sphingomonadales</taxon>
        <taxon>Sphingomonadaceae</taxon>
        <taxon>Sphingomonas</taxon>
    </lineage>
</organism>
<keyword evidence="7" id="KW-0472">Membrane</keyword>
<dbReference type="InterPro" id="IPR012340">
    <property type="entry name" value="NA-bd_OB-fold"/>
</dbReference>
<dbReference type="InterPro" id="IPR027417">
    <property type="entry name" value="P-loop_NTPase"/>
</dbReference>
<reference evidence="9 10" key="1">
    <citation type="journal article" date="2013" name="Antonie Van Leeuwenhoek">
        <title>Sphingomonas ginsenosidivorax sp. nov., with the ability to transform ginsenosides.</title>
        <authorList>
            <person name="Jin X.F."/>
            <person name="Kim J.K."/>
            <person name="Liu Q.M."/>
            <person name="Kang M.S."/>
            <person name="He D."/>
            <person name="Jin F.X."/>
            <person name="Kim S.C."/>
            <person name="Im W.T."/>
        </authorList>
    </citation>
    <scope>NUCLEOTIDE SEQUENCE [LARGE SCALE GENOMIC DNA]</scope>
    <source>
        <strain evidence="9 10">KHI67</strain>
    </source>
</reference>
<dbReference type="PANTHER" id="PTHR43875">
    <property type="entry name" value="MALTODEXTRIN IMPORT ATP-BINDING PROTEIN MSMX"/>
    <property type="match status" value="1"/>
</dbReference>
<name>A0A5C6UCF0_9SPHN</name>
<dbReference type="Pfam" id="PF00005">
    <property type="entry name" value="ABC_tran"/>
    <property type="match status" value="1"/>
</dbReference>
<evidence type="ECO:0000256" key="5">
    <source>
        <dbReference type="ARBA" id="ARBA00022741"/>
    </source>
</evidence>
<accession>A0A5C6UCF0</accession>
<comment type="caution">
    <text evidence="9">The sequence shown here is derived from an EMBL/GenBank/DDBJ whole genome shotgun (WGS) entry which is preliminary data.</text>
</comment>
<dbReference type="InterPro" id="IPR017871">
    <property type="entry name" value="ABC_transporter-like_CS"/>
</dbReference>
<keyword evidence="10" id="KW-1185">Reference proteome</keyword>
<dbReference type="Pfam" id="PF17912">
    <property type="entry name" value="OB_MalK"/>
    <property type="match status" value="1"/>
</dbReference>
<evidence type="ECO:0000256" key="2">
    <source>
        <dbReference type="ARBA" id="ARBA00022448"/>
    </source>
</evidence>
<dbReference type="PROSITE" id="PS50893">
    <property type="entry name" value="ABC_TRANSPORTER_2"/>
    <property type="match status" value="1"/>
</dbReference>
<dbReference type="CDD" id="cd03301">
    <property type="entry name" value="ABC_MalK_N"/>
    <property type="match status" value="1"/>
</dbReference>
<feature type="domain" description="ABC transporter" evidence="8">
    <location>
        <begin position="4"/>
        <end position="234"/>
    </location>
</feature>
<dbReference type="Gene3D" id="2.40.50.100">
    <property type="match status" value="1"/>
</dbReference>
<keyword evidence="6 9" id="KW-0067">ATP-binding</keyword>
<evidence type="ECO:0000256" key="1">
    <source>
        <dbReference type="ARBA" id="ARBA00005417"/>
    </source>
</evidence>
<dbReference type="PANTHER" id="PTHR43875:SF3">
    <property type="entry name" value="MALTOSE_MALTODEXTRIN IMPORT ATP-BINDING PROTEIN MALK"/>
    <property type="match status" value="1"/>
</dbReference>
<dbReference type="SMART" id="SM00382">
    <property type="entry name" value="AAA"/>
    <property type="match status" value="1"/>
</dbReference>
<gene>
    <name evidence="9" type="ORF">FSB78_04790</name>
</gene>
<dbReference type="EMBL" id="VOQR01000001">
    <property type="protein sequence ID" value="TXC70334.1"/>
    <property type="molecule type" value="Genomic_DNA"/>
</dbReference>
<sequence>MAEVTIAGLTKRFGDSIALHPTDLVVEDGEFLVLVGPSGCGKSTLLRMIAGLEAPSAGRVSIGGLDVTDAAPSERGVAMVFQSYALYPQMTVAQNIAFPLTVAGVPKREIADRVAAVAAMLDLAPLLDRRPRALSGGQRQRVSIARAVVRRPRVLLLDEPLSNLDTTLRARMRHEFARLHQQLGSTMIYVTHDQLEAMTLANRIVVMSEGRVEQIGAPLDVYRRPASLAVAAAIGSPGMNLLPVTIVACDADGAVVQLPGGTAVRTTARVPADAIGGPATFGIRPEHLSPAEDGAFAGAVELLERLGPLSFAHLGAQGAVGTIVAQLPGDRAVTLGETLRFAVPATDTHLFRPDGRVYPLILPPSSPVR</sequence>
<dbReference type="FunFam" id="3.40.50.300:FF:000042">
    <property type="entry name" value="Maltose/maltodextrin ABC transporter, ATP-binding protein"/>
    <property type="match status" value="1"/>
</dbReference>
<evidence type="ECO:0000256" key="4">
    <source>
        <dbReference type="ARBA" id="ARBA00022519"/>
    </source>
</evidence>
<dbReference type="SUPFAM" id="SSF50331">
    <property type="entry name" value="MOP-like"/>
    <property type="match status" value="1"/>
</dbReference>
<keyword evidence="3" id="KW-1003">Cell membrane</keyword>
<evidence type="ECO:0000256" key="6">
    <source>
        <dbReference type="ARBA" id="ARBA00022840"/>
    </source>
</evidence>
<evidence type="ECO:0000313" key="9">
    <source>
        <dbReference type="EMBL" id="TXC70334.1"/>
    </source>
</evidence>
<dbReference type="InterPro" id="IPR015855">
    <property type="entry name" value="ABC_transpr_MalK-like"/>
</dbReference>
<keyword evidence="4" id="KW-0997">Cell inner membrane</keyword>
<comment type="similarity">
    <text evidence="1">Belongs to the ABC transporter superfamily.</text>
</comment>
<dbReference type="Proteomes" id="UP000321250">
    <property type="component" value="Unassembled WGS sequence"/>
</dbReference>
<keyword evidence="5" id="KW-0547">Nucleotide-binding</keyword>
<dbReference type="SUPFAM" id="SSF52540">
    <property type="entry name" value="P-loop containing nucleoside triphosphate hydrolases"/>
    <property type="match status" value="1"/>
</dbReference>
<dbReference type="OrthoDB" id="9802264at2"/>
<dbReference type="InterPro" id="IPR040582">
    <property type="entry name" value="OB_MalK-like"/>
</dbReference>
<proteinExistence type="inferred from homology"/>
<dbReference type="GO" id="GO:0005524">
    <property type="term" value="F:ATP binding"/>
    <property type="evidence" value="ECO:0007669"/>
    <property type="project" value="UniProtKB-KW"/>
</dbReference>
<dbReference type="InterPro" id="IPR008995">
    <property type="entry name" value="Mo/tungstate-bd_C_term_dom"/>
</dbReference>